<evidence type="ECO:0000256" key="2">
    <source>
        <dbReference type="ARBA" id="ARBA00022452"/>
    </source>
</evidence>
<evidence type="ECO:0000313" key="11">
    <source>
        <dbReference type="EMBL" id="AJF08007.1"/>
    </source>
</evidence>
<accession>A0A0B5FII3</accession>
<dbReference type="InterPro" id="IPR039910">
    <property type="entry name" value="D15-like"/>
</dbReference>
<dbReference type="Gene3D" id="2.40.160.50">
    <property type="entry name" value="membrane protein fhac: a member of the omp85/tpsb transporter family"/>
    <property type="match status" value="1"/>
</dbReference>
<dbReference type="GO" id="GO:0071709">
    <property type="term" value="P:membrane assembly"/>
    <property type="evidence" value="ECO:0007669"/>
    <property type="project" value="InterPro"/>
</dbReference>
<evidence type="ECO:0000256" key="5">
    <source>
        <dbReference type="ARBA" id="ARBA00022737"/>
    </source>
</evidence>
<organism evidence="11 12">
    <name type="scientific">Geoalkalibacter subterraneus</name>
    <dbReference type="NCBI Taxonomy" id="483547"/>
    <lineage>
        <taxon>Bacteria</taxon>
        <taxon>Pseudomonadati</taxon>
        <taxon>Thermodesulfobacteriota</taxon>
        <taxon>Desulfuromonadia</taxon>
        <taxon>Desulfuromonadales</taxon>
        <taxon>Geoalkalibacteraceae</taxon>
        <taxon>Geoalkalibacter</taxon>
    </lineage>
</organism>
<dbReference type="PIRSF" id="PIRSF006076">
    <property type="entry name" value="OM_assembly_OMP85"/>
    <property type="match status" value="1"/>
</dbReference>
<dbReference type="NCBIfam" id="TIGR03303">
    <property type="entry name" value="OM_YaeT"/>
    <property type="match status" value="1"/>
</dbReference>
<evidence type="ECO:0000256" key="7">
    <source>
        <dbReference type="ARBA" id="ARBA00023237"/>
    </source>
</evidence>
<feature type="domain" description="POTRA" evidence="10">
    <location>
        <begin position="271"/>
        <end position="349"/>
    </location>
</feature>
<evidence type="ECO:0000313" key="12">
    <source>
        <dbReference type="Proteomes" id="UP000035036"/>
    </source>
</evidence>
<feature type="domain" description="POTRA" evidence="10">
    <location>
        <begin position="352"/>
        <end position="425"/>
    </location>
</feature>
<dbReference type="GO" id="GO:0009279">
    <property type="term" value="C:cell outer membrane"/>
    <property type="evidence" value="ECO:0007669"/>
    <property type="project" value="UniProtKB-UniRule"/>
</dbReference>
<comment type="subcellular location">
    <subcellularLocation>
        <location evidence="1">Membrane</location>
    </subcellularLocation>
</comment>
<dbReference type="Pfam" id="PF01103">
    <property type="entry name" value="Omp85"/>
    <property type="match status" value="1"/>
</dbReference>
<sequence length="749" mass="85331">MTIQSMSARILLFCLIFFGASSVSGAALTFEDVLVEGLQRVEERAVRSVIQARPGQPLTLEDIDRDIRNIFSLGRFRDVTALTGKGSDGSILIYHVEERPLVREVRFTGGKEFKDDKLRELATVRVPDLYDPEKIEKSVEAIRQAYRDEGFHAARIETDVEIDDQNEATVIFSIDEGDKILVSEINFAGNEVFTDKELRKFMQTREKWFLSWLTGRGTYNHDMLKNDLELIADEYFNRGYVQVKVLEPVITFNDDKSTMSVLIEIEEGVQFRVGNLGVEGDLLESPQELLKNTKLQEGEVFSRKTLREDVFALNDLYADRGYAYVNVAPLTRLDHQERLIHITFDIEKGAMVHINRIQISGNSKTRDKVIRREMKLIEGDLYSATNLKESRRRINNLGYFEEVNVSTAQTDEEELMDIDVDVKERGTGTFSIGFGYSSVDGLIGQGSLQQDNFLGRGLRLDLAAALGGKTTTYRFGVTDPYFLDKDLTLGFDLYKTDREWPDFSEETTGGNLKFGFPLSDDLRAYFLYRYEQKEITDVDPGVSRYILEQEGESTLSAVTAMLRRDTTDYRLDPTMGSQSEASIEFAGIGGTEKFTKYILDHRHFFPFKWGTYFSVHGQVGYIKAWGGEDVPIDERFFLGGINSLRGFKSRHVGPMDGDDYIGGVKEAYFNFEYIFPLAKDMGLKGVVFFDTGNAWGDGESYFSDMRYNVGAGIRWFSPMGPLRLELGYNPDPREDEDTTEWQFSIGRFF</sequence>
<feature type="domain" description="POTRA" evidence="10">
    <location>
        <begin position="100"/>
        <end position="177"/>
    </location>
</feature>
<dbReference type="HOGENOM" id="CLU_007664_1_1_7"/>
<dbReference type="STRING" id="483547.GSUB_10465"/>
<reference evidence="11 12" key="1">
    <citation type="journal article" date="2015" name="Genome Announc.">
        <title>Genomes of Geoalkalibacter ferrihydriticus Z-0531T and Geoalkalibacter subterraneus Red1T, Two Haloalkaliphilic Metal-Reducing Deltaproteobacteria.</title>
        <authorList>
            <person name="Badalamenti J.P."/>
            <person name="Krajmalnik-Brown R."/>
            <person name="Torres C.I."/>
            <person name="Bond D.R."/>
        </authorList>
    </citation>
    <scope>NUCLEOTIDE SEQUENCE [LARGE SCALE GENOMIC DNA]</scope>
    <source>
        <strain evidence="11 12">Red1</strain>
    </source>
</reference>
<dbReference type="HAMAP" id="MF_01430">
    <property type="entry name" value="OM_assembly_BamA"/>
    <property type="match status" value="1"/>
</dbReference>
<evidence type="ECO:0000256" key="9">
    <source>
        <dbReference type="SAM" id="SignalP"/>
    </source>
</evidence>
<dbReference type="PANTHER" id="PTHR12815">
    <property type="entry name" value="SORTING AND ASSEMBLY MACHINERY SAMM50 PROTEIN FAMILY MEMBER"/>
    <property type="match status" value="1"/>
</dbReference>
<evidence type="ECO:0000256" key="3">
    <source>
        <dbReference type="ARBA" id="ARBA00022692"/>
    </source>
</evidence>
<keyword evidence="12" id="KW-1185">Reference proteome</keyword>
<dbReference type="EMBL" id="CP010311">
    <property type="protein sequence ID" value="AJF08007.1"/>
    <property type="molecule type" value="Genomic_DNA"/>
</dbReference>
<proteinExistence type="inferred from homology"/>
<dbReference type="PROSITE" id="PS51779">
    <property type="entry name" value="POTRA"/>
    <property type="match status" value="4"/>
</dbReference>
<dbReference type="RefSeq" id="WP_040202387.1">
    <property type="nucleotide sequence ID" value="NZ_CP010311.1"/>
</dbReference>
<dbReference type="InterPro" id="IPR010827">
    <property type="entry name" value="BamA/TamA_POTRA"/>
</dbReference>
<dbReference type="KEGG" id="gsb:GSUB_10465"/>
<evidence type="ECO:0000256" key="4">
    <source>
        <dbReference type="ARBA" id="ARBA00022729"/>
    </source>
</evidence>
<dbReference type="Gene3D" id="3.10.20.310">
    <property type="entry name" value="membrane protein fhac"/>
    <property type="match status" value="5"/>
</dbReference>
<dbReference type="PANTHER" id="PTHR12815:SF23">
    <property type="entry name" value="OUTER MEMBRANE PROTEIN ASSEMBLY FACTOR BAMA"/>
    <property type="match status" value="1"/>
</dbReference>
<protein>
    <recommendedName>
        <fullName evidence="8">Outer membrane protein assembly factor BamA</fullName>
    </recommendedName>
</protein>
<name>A0A0B5FII3_9BACT</name>
<dbReference type="Proteomes" id="UP000035036">
    <property type="component" value="Chromosome"/>
</dbReference>
<keyword evidence="3" id="KW-0812">Transmembrane</keyword>
<evidence type="ECO:0000259" key="10">
    <source>
        <dbReference type="PROSITE" id="PS51779"/>
    </source>
</evidence>
<dbReference type="Pfam" id="PF07244">
    <property type="entry name" value="POTRA"/>
    <property type="match status" value="5"/>
</dbReference>
<keyword evidence="2" id="KW-1134">Transmembrane beta strand</keyword>
<dbReference type="InterPro" id="IPR034746">
    <property type="entry name" value="POTRA"/>
</dbReference>
<evidence type="ECO:0000256" key="1">
    <source>
        <dbReference type="ARBA" id="ARBA00004370"/>
    </source>
</evidence>
<feature type="chain" id="PRO_5039895218" description="Outer membrane protein assembly factor BamA" evidence="9">
    <location>
        <begin position="27"/>
        <end position="749"/>
    </location>
</feature>
<feature type="domain" description="POTRA" evidence="10">
    <location>
        <begin position="28"/>
        <end position="99"/>
    </location>
</feature>
<dbReference type="InterPro" id="IPR000184">
    <property type="entry name" value="Bac_surfAg_D15"/>
</dbReference>
<keyword evidence="7" id="KW-0998">Cell outer membrane</keyword>
<evidence type="ECO:0000256" key="8">
    <source>
        <dbReference type="NCBIfam" id="TIGR03303"/>
    </source>
</evidence>
<keyword evidence="6" id="KW-0472">Membrane</keyword>
<dbReference type="InterPro" id="IPR023707">
    <property type="entry name" value="OM_assembly_BamA"/>
</dbReference>
<dbReference type="AlphaFoldDB" id="A0A0B5FII3"/>
<gene>
    <name evidence="11" type="ORF">GSUB_10465</name>
</gene>
<evidence type="ECO:0000256" key="6">
    <source>
        <dbReference type="ARBA" id="ARBA00023136"/>
    </source>
</evidence>
<feature type="signal peptide" evidence="9">
    <location>
        <begin position="1"/>
        <end position="26"/>
    </location>
</feature>
<keyword evidence="5" id="KW-0677">Repeat</keyword>
<keyword evidence="4 9" id="KW-0732">Signal</keyword>